<evidence type="ECO:0000313" key="4">
    <source>
        <dbReference type="Proteomes" id="UP000324897"/>
    </source>
</evidence>
<dbReference type="Gramene" id="TVU09183">
    <property type="protein sequence ID" value="TVU09183"/>
    <property type="gene ID" value="EJB05_42629"/>
</dbReference>
<dbReference type="Proteomes" id="UP000324897">
    <property type="component" value="Chromosome 3"/>
</dbReference>
<reference evidence="3 4" key="1">
    <citation type="journal article" date="2019" name="Sci. Rep.">
        <title>A high-quality genome of Eragrostis curvula grass provides insights into Poaceae evolution and supports new strategies to enhance forage quality.</title>
        <authorList>
            <person name="Carballo J."/>
            <person name="Santos B.A.C.M."/>
            <person name="Zappacosta D."/>
            <person name="Garbus I."/>
            <person name="Selva J.P."/>
            <person name="Gallo C.A."/>
            <person name="Diaz A."/>
            <person name="Albertini E."/>
            <person name="Caccamo M."/>
            <person name="Echenique V."/>
        </authorList>
    </citation>
    <scope>NUCLEOTIDE SEQUENCE [LARGE SCALE GENOMIC DNA]</scope>
    <source>
        <strain evidence="4">cv. Victoria</strain>
        <tissue evidence="3">Leaf</tissue>
    </source>
</reference>
<accession>A0A5J9TCU3</accession>
<evidence type="ECO:0000313" key="3">
    <source>
        <dbReference type="EMBL" id="TVU09183.1"/>
    </source>
</evidence>
<evidence type="ECO:0000313" key="2">
    <source>
        <dbReference type="EMBL" id="TVU09182.1"/>
    </source>
</evidence>
<protein>
    <submittedName>
        <fullName evidence="3">Uncharacterized protein</fullName>
    </submittedName>
</protein>
<sequence length="86" mass="9305">MAHVEELRNLKPGESHVTPPDDLRVAAQAERPLPSPSSSSTTRPLAIADSSSTIAMAEVLASGFAQLQTYKRDHEVISIQIKIIVK</sequence>
<proteinExistence type="predicted"/>
<feature type="compositionally biased region" description="Basic and acidic residues" evidence="1">
    <location>
        <begin position="1"/>
        <end position="24"/>
    </location>
</feature>
<dbReference type="AlphaFoldDB" id="A0A5J9TCU3"/>
<comment type="caution">
    <text evidence="3">The sequence shown here is derived from an EMBL/GenBank/DDBJ whole genome shotgun (WGS) entry which is preliminary data.</text>
</comment>
<keyword evidence="4" id="KW-1185">Reference proteome</keyword>
<evidence type="ECO:0000256" key="1">
    <source>
        <dbReference type="SAM" id="MobiDB-lite"/>
    </source>
</evidence>
<organism evidence="3 4">
    <name type="scientific">Eragrostis curvula</name>
    <name type="common">weeping love grass</name>
    <dbReference type="NCBI Taxonomy" id="38414"/>
    <lineage>
        <taxon>Eukaryota</taxon>
        <taxon>Viridiplantae</taxon>
        <taxon>Streptophyta</taxon>
        <taxon>Embryophyta</taxon>
        <taxon>Tracheophyta</taxon>
        <taxon>Spermatophyta</taxon>
        <taxon>Magnoliopsida</taxon>
        <taxon>Liliopsida</taxon>
        <taxon>Poales</taxon>
        <taxon>Poaceae</taxon>
        <taxon>PACMAD clade</taxon>
        <taxon>Chloridoideae</taxon>
        <taxon>Eragrostideae</taxon>
        <taxon>Eragrostidinae</taxon>
        <taxon>Eragrostis</taxon>
    </lineage>
</organism>
<dbReference type="EMBL" id="RWGY01000039">
    <property type="protein sequence ID" value="TVU09183.1"/>
    <property type="molecule type" value="Genomic_DNA"/>
</dbReference>
<dbReference type="Gramene" id="TVU09182">
    <property type="protein sequence ID" value="TVU09182"/>
    <property type="gene ID" value="EJB05_42628"/>
</dbReference>
<gene>
    <name evidence="2" type="ORF">EJB05_42628</name>
    <name evidence="3" type="ORF">EJB05_42629</name>
</gene>
<dbReference type="EMBL" id="RWGY01000039">
    <property type="protein sequence ID" value="TVU09182.1"/>
    <property type="molecule type" value="Genomic_DNA"/>
</dbReference>
<feature type="region of interest" description="Disordered" evidence="1">
    <location>
        <begin position="1"/>
        <end position="46"/>
    </location>
</feature>
<name>A0A5J9TCU3_9POAL</name>
<feature type="compositionally biased region" description="Low complexity" evidence="1">
    <location>
        <begin position="36"/>
        <end position="45"/>
    </location>
</feature>